<dbReference type="EMBL" id="KK784938">
    <property type="protein sequence ID" value="KDO59629.1"/>
    <property type="molecule type" value="Genomic_DNA"/>
</dbReference>
<dbReference type="AlphaFoldDB" id="A0A067EWV3"/>
<evidence type="ECO:0000313" key="1">
    <source>
        <dbReference type="EMBL" id="KDO59629.1"/>
    </source>
</evidence>
<reference evidence="1 2" key="1">
    <citation type="submission" date="2014-04" db="EMBL/GenBank/DDBJ databases">
        <authorList>
            <consortium name="International Citrus Genome Consortium"/>
            <person name="Gmitter F."/>
            <person name="Chen C."/>
            <person name="Farmerie W."/>
            <person name="Harkins T."/>
            <person name="Desany B."/>
            <person name="Mohiuddin M."/>
            <person name="Kodira C."/>
            <person name="Borodovsky M."/>
            <person name="Lomsadze A."/>
            <person name="Burns P."/>
            <person name="Jenkins J."/>
            <person name="Prochnik S."/>
            <person name="Shu S."/>
            <person name="Chapman J."/>
            <person name="Pitluck S."/>
            <person name="Schmutz J."/>
            <person name="Rokhsar D."/>
        </authorList>
    </citation>
    <scope>NUCLEOTIDE SEQUENCE</scope>
</reference>
<gene>
    <name evidence="1" type="ORF">CISIN_1g035196mg</name>
</gene>
<dbReference type="Proteomes" id="UP000027120">
    <property type="component" value="Unassembled WGS sequence"/>
</dbReference>
<accession>A0A067EWV3</accession>
<keyword evidence="2" id="KW-1185">Reference proteome</keyword>
<evidence type="ECO:0000313" key="2">
    <source>
        <dbReference type="Proteomes" id="UP000027120"/>
    </source>
</evidence>
<sequence length="70" mass="7633">MVCCWFGSMGPSGSAGFDAAVSREFEWLLLHHTSSSGWCWVRWQLLLHRVGASAGCWCCVCFVAAACCVT</sequence>
<name>A0A067EWV3_CITSI</name>
<organism evidence="1 2">
    <name type="scientific">Citrus sinensis</name>
    <name type="common">Sweet orange</name>
    <name type="synonym">Citrus aurantium var. sinensis</name>
    <dbReference type="NCBI Taxonomy" id="2711"/>
    <lineage>
        <taxon>Eukaryota</taxon>
        <taxon>Viridiplantae</taxon>
        <taxon>Streptophyta</taxon>
        <taxon>Embryophyta</taxon>
        <taxon>Tracheophyta</taxon>
        <taxon>Spermatophyta</taxon>
        <taxon>Magnoliopsida</taxon>
        <taxon>eudicotyledons</taxon>
        <taxon>Gunneridae</taxon>
        <taxon>Pentapetalae</taxon>
        <taxon>rosids</taxon>
        <taxon>malvids</taxon>
        <taxon>Sapindales</taxon>
        <taxon>Rutaceae</taxon>
        <taxon>Aurantioideae</taxon>
        <taxon>Citrus</taxon>
    </lineage>
</organism>
<protein>
    <submittedName>
        <fullName evidence="1">Uncharacterized protein</fullName>
    </submittedName>
</protein>
<proteinExistence type="predicted"/>